<sequence>MPQLWIVAGPNGAGKTTIADLWLTSRIPVISPDNLAATHGISPMQAGRAAILEQERLLSSGVSFAVDTYFFRKPELDLMKRQRQL</sequence>
<reference evidence="1" key="1">
    <citation type="submission" date="2013-08" db="EMBL/GenBank/DDBJ databases">
        <authorList>
            <person name="Mendez C."/>
            <person name="Richter M."/>
            <person name="Ferrer M."/>
            <person name="Sanchez J."/>
        </authorList>
    </citation>
    <scope>NUCLEOTIDE SEQUENCE</scope>
</reference>
<name>T1C8C0_9ZZZZ</name>
<proteinExistence type="predicted"/>
<dbReference type="SUPFAM" id="SSF52540">
    <property type="entry name" value="P-loop containing nucleoside triphosphate hydrolases"/>
    <property type="match status" value="1"/>
</dbReference>
<dbReference type="EMBL" id="AUZX01001699">
    <property type="protein sequence ID" value="EQD78397.1"/>
    <property type="molecule type" value="Genomic_DNA"/>
</dbReference>
<dbReference type="AlphaFoldDB" id="T1C8C0"/>
<protein>
    <recommendedName>
        <fullName evidence="2">UDP-N-acetylglucosamine kinase</fullName>
    </recommendedName>
</protein>
<dbReference type="InterPro" id="IPR027417">
    <property type="entry name" value="P-loop_NTPase"/>
</dbReference>
<accession>T1C8C0</accession>
<comment type="caution">
    <text evidence="1">The sequence shown here is derived from an EMBL/GenBank/DDBJ whole genome shotgun (WGS) entry which is preliminary data.</text>
</comment>
<gene>
    <name evidence="1" type="ORF">B1A_02276</name>
</gene>
<organism evidence="1">
    <name type="scientific">mine drainage metagenome</name>
    <dbReference type="NCBI Taxonomy" id="410659"/>
    <lineage>
        <taxon>unclassified sequences</taxon>
        <taxon>metagenomes</taxon>
        <taxon>ecological metagenomes</taxon>
    </lineage>
</organism>
<feature type="non-terminal residue" evidence="1">
    <location>
        <position position="85"/>
    </location>
</feature>
<evidence type="ECO:0008006" key="2">
    <source>
        <dbReference type="Google" id="ProtNLM"/>
    </source>
</evidence>
<evidence type="ECO:0000313" key="1">
    <source>
        <dbReference type="EMBL" id="EQD78397.1"/>
    </source>
</evidence>
<dbReference type="Gene3D" id="3.40.50.300">
    <property type="entry name" value="P-loop containing nucleotide triphosphate hydrolases"/>
    <property type="match status" value="1"/>
</dbReference>
<reference evidence="1" key="2">
    <citation type="journal article" date="2014" name="ISME J.">
        <title>Microbial stratification in low pH oxic and suboxic macroscopic growths along an acid mine drainage.</title>
        <authorList>
            <person name="Mendez-Garcia C."/>
            <person name="Mesa V."/>
            <person name="Sprenger R.R."/>
            <person name="Richter M."/>
            <person name="Diez M.S."/>
            <person name="Solano J."/>
            <person name="Bargiela R."/>
            <person name="Golyshina O.V."/>
            <person name="Manteca A."/>
            <person name="Ramos J.L."/>
            <person name="Gallego J.R."/>
            <person name="Llorente I."/>
            <person name="Martins Dos Santos V.A."/>
            <person name="Jensen O.N."/>
            <person name="Pelaez A.I."/>
            <person name="Sanchez J."/>
            <person name="Ferrer M."/>
        </authorList>
    </citation>
    <scope>NUCLEOTIDE SEQUENCE</scope>
</reference>